<reference evidence="1" key="1">
    <citation type="submission" date="2022-12" db="EMBL/GenBank/DDBJ databases">
        <title>Genome sequence of HCMS5-2.</title>
        <authorList>
            <person name="Woo H."/>
        </authorList>
    </citation>
    <scope>NUCLEOTIDE SEQUENCE</scope>
    <source>
        <strain evidence="1">HCMS5-2</strain>
    </source>
</reference>
<sequence length="113" mass="13308">MKTVDEIYKSIAANINLVINEKWTKAVLYIEVIGEMVSFTGSYFNVNEKKQLDVDEFDFQLTFDLLELHKITTEDGRNKWNRAIFSLQFAGEFDMEFIWDQDLQDEIERLSIG</sequence>
<evidence type="ECO:0008006" key="3">
    <source>
        <dbReference type="Google" id="ProtNLM"/>
    </source>
</evidence>
<evidence type="ECO:0000313" key="2">
    <source>
        <dbReference type="Proteomes" id="UP001144347"/>
    </source>
</evidence>
<dbReference type="RefSeq" id="WP_269426607.1">
    <property type="nucleotide sequence ID" value="NZ_JAPWGM010000002.1"/>
</dbReference>
<evidence type="ECO:0000313" key="1">
    <source>
        <dbReference type="EMBL" id="MCZ4243527.1"/>
    </source>
</evidence>
<name>A0ABT4L764_9SPHI</name>
<protein>
    <recommendedName>
        <fullName evidence="3">DUF600 family protein</fullName>
    </recommendedName>
</protein>
<proteinExistence type="predicted"/>
<dbReference type="InterPro" id="IPR036170">
    <property type="entry name" value="YezG-like_sf"/>
</dbReference>
<dbReference type="EMBL" id="JAPWGM010000002">
    <property type="protein sequence ID" value="MCZ4243527.1"/>
    <property type="molecule type" value="Genomic_DNA"/>
</dbReference>
<dbReference type="SUPFAM" id="SSF160424">
    <property type="entry name" value="BH3703-like"/>
    <property type="match status" value="1"/>
</dbReference>
<dbReference type="Gene3D" id="3.30.500.20">
    <property type="entry name" value="BH3703-like domains"/>
    <property type="match status" value="1"/>
</dbReference>
<accession>A0ABT4L764</accession>
<comment type="caution">
    <text evidence="1">The sequence shown here is derived from an EMBL/GenBank/DDBJ whole genome shotgun (WGS) entry which is preliminary data.</text>
</comment>
<dbReference type="Proteomes" id="UP001144347">
    <property type="component" value="Unassembled WGS sequence"/>
</dbReference>
<organism evidence="1 2">
    <name type="scientific">Pedobacter punctiformis</name>
    <dbReference type="NCBI Taxonomy" id="3004097"/>
    <lineage>
        <taxon>Bacteria</taxon>
        <taxon>Pseudomonadati</taxon>
        <taxon>Bacteroidota</taxon>
        <taxon>Sphingobacteriia</taxon>
        <taxon>Sphingobacteriales</taxon>
        <taxon>Sphingobacteriaceae</taxon>
        <taxon>Pedobacter</taxon>
    </lineage>
</organism>
<keyword evidence="2" id="KW-1185">Reference proteome</keyword>
<gene>
    <name evidence="1" type="ORF">O0955_05860</name>
</gene>